<dbReference type="Proteomes" id="UP001060215">
    <property type="component" value="Chromosome 2"/>
</dbReference>
<proteinExistence type="predicted"/>
<protein>
    <submittedName>
        <fullName evidence="1">Uncharacterized protein</fullName>
    </submittedName>
</protein>
<name>A0ACC0HZD8_9ERIC</name>
<evidence type="ECO:0000313" key="1">
    <source>
        <dbReference type="EMBL" id="KAI8017351.1"/>
    </source>
</evidence>
<dbReference type="EMBL" id="CM045759">
    <property type="protein sequence ID" value="KAI8017351.1"/>
    <property type="molecule type" value="Genomic_DNA"/>
</dbReference>
<reference evidence="1 2" key="1">
    <citation type="journal article" date="2022" name="Plant J.">
        <title>Chromosome-level genome of Camellia lanceoleosa provides a valuable resource for understanding genome evolution and self-incompatibility.</title>
        <authorList>
            <person name="Gong W."/>
            <person name="Xiao S."/>
            <person name="Wang L."/>
            <person name="Liao Z."/>
            <person name="Chang Y."/>
            <person name="Mo W."/>
            <person name="Hu G."/>
            <person name="Li W."/>
            <person name="Zhao G."/>
            <person name="Zhu H."/>
            <person name="Hu X."/>
            <person name="Ji K."/>
            <person name="Xiang X."/>
            <person name="Song Q."/>
            <person name="Yuan D."/>
            <person name="Jin S."/>
            <person name="Zhang L."/>
        </authorList>
    </citation>
    <scope>NUCLEOTIDE SEQUENCE [LARGE SCALE GENOMIC DNA]</scope>
    <source>
        <strain evidence="1">SQ_2022a</strain>
    </source>
</reference>
<accession>A0ACC0HZD8</accession>
<keyword evidence="2" id="KW-1185">Reference proteome</keyword>
<organism evidence="1 2">
    <name type="scientific">Camellia lanceoleosa</name>
    <dbReference type="NCBI Taxonomy" id="1840588"/>
    <lineage>
        <taxon>Eukaryota</taxon>
        <taxon>Viridiplantae</taxon>
        <taxon>Streptophyta</taxon>
        <taxon>Embryophyta</taxon>
        <taxon>Tracheophyta</taxon>
        <taxon>Spermatophyta</taxon>
        <taxon>Magnoliopsida</taxon>
        <taxon>eudicotyledons</taxon>
        <taxon>Gunneridae</taxon>
        <taxon>Pentapetalae</taxon>
        <taxon>asterids</taxon>
        <taxon>Ericales</taxon>
        <taxon>Theaceae</taxon>
        <taxon>Camellia</taxon>
    </lineage>
</organism>
<evidence type="ECO:0000313" key="2">
    <source>
        <dbReference type="Proteomes" id="UP001060215"/>
    </source>
</evidence>
<comment type="caution">
    <text evidence="1">The sequence shown here is derived from an EMBL/GenBank/DDBJ whole genome shotgun (WGS) entry which is preliminary data.</text>
</comment>
<gene>
    <name evidence="1" type="ORF">LOK49_LG04G03616</name>
</gene>
<sequence>MQAMNHRCAKFKTKPLEHLDLMEKVFVGTAATGKHKWTPTELRDVDGTDDNATTPSSGMGPLSGGISLRDVPNRVGENVVDCSLFNTIDGSTNAKRCKRAVPSTVASSMDNLVEAVNKQNRELKITQYVVTRKGKNTIGDCLWRLMTVLGLQGGGLLFSFACSLMDSPDNCDLLMGLPLDYILNWLKEKRVITHQPVMVKCSHGIRLFGQDGVADMD</sequence>